<accession>A0ABV2IJW6</accession>
<sequence length="451" mass="49118">MRSSALRLAALAPLMATLAACTTLPSDRRPAPSPWPSPAPAPAPGTLPPVFTLPPAPAPGPAPTPTPVPLPVPTPPPAPALPPLPPAPPPPPAPAPVSAAEVRDVALRVLPPNLSDRRRWAEDIGTAFAALSIPAQAHKVCALAAVIEQESTWQADPPVANLSKIAKAELDKKRERFGIPKAVMDLALQKTSPDGRTYQQRLDRLRTERELSDLYEDMIREIPLGAQVAGGQNPVRTGGSTQVSIAFAADHMREKPYPWKPAGSAREEVFKRRGGLYFGAAMLLDYPVSYNRMLYRFADYNAGLYSSRNAAVQSLLAQLTGQKIDPDGDLLRYKGREPLSPRSDPSQAWRALLALQAELGVNAAQIERDLKLEKQFAFEQSVTYRRLYQLAERRGLKPAREQLPDIDLNSPKIIRKLTTAWFADRCEARYRTCLARDAASASLPPASDPRP</sequence>
<feature type="region of interest" description="Disordered" evidence="1">
    <location>
        <begin position="25"/>
        <end position="97"/>
    </location>
</feature>
<dbReference type="RefSeq" id="WP_219340893.1">
    <property type="nucleotide sequence ID" value="NZ_CP035708.1"/>
</dbReference>
<feature type="signal peptide" evidence="2">
    <location>
        <begin position="1"/>
        <end position="19"/>
    </location>
</feature>
<evidence type="ECO:0000256" key="1">
    <source>
        <dbReference type="SAM" id="MobiDB-lite"/>
    </source>
</evidence>
<evidence type="ECO:0000313" key="3">
    <source>
        <dbReference type="EMBL" id="MET3602492.1"/>
    </source>
</evidence>
<dbReference type="InterPro" id="IPR011673">
    <property type="entry name" value="DUF1615"/>
</dbReference>
<dbReference type="EMBL" id="JBEPLS010000001">
    <property type="protein sequence ID" value="MET3602492.1"/>
    <property type="molecule type" value="Genomic_DNA"/>
</dbReference>
<feature type="compositionally biased region" description="Pro residues" evidence="1">
    <location>
        <begin position="31"/>
        <end position="95"/>
    </location>
</feature>
<dbReference type="PROSITE" id="PS51257">
    <property type="entry name" value="PROKAR_LIPOPROTEIN"/>
    <property type="match status" value="1"/>
</dbReference>
<evidence type="ECO:0000256" key="2">
    <source>
        <dbReference type="SAM" id="SignalP"/>
    </source>
</evidence>
<keyword evidence="2" id="KW-0732">Signal</keyword>
<dbReference type="Pfam" id="PF07759">
    <property type="entry name" value="DUF1615"/>
    <property type="match status" value="1"/>
</dbReference>
<feature type="chain" id="PRO_5046514402" description="DUF1615 domain-containing protein" evidence="2">
    <location>
        <begin position="20"/>
        <end position="451"/>
    </location>
</feature>
<reference evidence="3 4" key="1">
    <citation type="submission" date="2024-06" db="EMBL/GenBank/DDBJ databases">
        <title>Genomic Encyclopedia of Type Strains, Phase IV (KMG-IV): sequencing the most valuable type-strain genomes for metagenomic binning, comparative biology and taxonomic classification.</title>
        <authorList>
            <person name="Goeker M."/>
        </authorList>
    </citation>
    <scope>NUCLEOTIDE SEQUENCE [LARGE SCALE GENOMIC DNA]</scope>
    <source>
        <strain evidence="3 4">D-501</strain>
    </source>
</reference>
<protein>
    <recommendedName>
        <fullName evidence="5">DUF1615 domain-containing protein</fullName>
    </recommendedName>
</protein>
<dbReference type="Proteomes" id="UP001549111">
    <property type="component" value="Unassembled WGS sequence"/>
</dbReference>
<comment type="caution">
    <text evidence="3">The sequence shown here is derived from an EMBL/GenBank/DDBJ whole genome shotgun (WGS) entry which is preliminary data.</text>
</comment>
<proteinExistence type="predicted"/>
<evidence type="ECO:0000313" key="4">
    <source>
        <dbReference type="Proteomes" id="UP001549111"/>
    </source>
</evidence>
<gene>
    <name evidence="3" type="ORF">ABIC99_000268</name>
</gene>
<keyword evidence="4" id="KW-1185">Reference proteome</keyword>
<name>A0ABV2IJW6_9BURK</name>
<evidence type="ECO:0008006" key="5">
    <source>
        <dbReference type="Google" id="ProtNLM"/>
    </source>
</evidence>
<organism evidence="3 4">
    <name type="scientific">Sphaerotilus sulfidivorans</name>
    <dbReference type="NCBI Taxonomy" id="639200"/>
    <lineage>
        <taxon>Bacteria</taxon>
        <taxon>Pseudomonadati</taxon>
        <taxon>Pseudomonadota</taxon>
        <taxon>Betaproteobacteria</taxon>
        <taxon>Burkholderiales</taxon>
        <taxon>Sphaerotilaceae</taxon>
        <taxon>Sphaerotilus</taxon>
    </lineage>
</organism>